<dbReference type="GO" id="GO:0032183">
    <property type="term" value="F:SUMO binding"/>
    <property type="evidence" value="ECO:0007669"/>
    <property type="project" value="EnsemblFungi"/>
</dbReference>
<feature type="region of interest" description="Disordered" evidence="3">
    <location>
        <begin position="199"/>
        <end position="225"/>
    </location>
</feature>
<evidence type="ECO:0000256" key="1">
    <source>
        <dbReference type="ARBA" id="ARBA00006043"/>
    </source>
</evidence>
<evidence type="ECO:0000259" key="5">
    <source>
        <dbReference type="Pfam" id="PF24842"/>
    </source>
</evidence>
<dbReference type="PANTHER" id="PTHR12555">
    <property type="entry name" value="UBIQUITIN FUSION DEGRADATON PROTEIN 1"/>
    <property type="match status" value="1"/>
</dbReference>
<organism evidence="6 7">
    <name type="scientific">Pseudomassariella vexata</name>
    <dbReference type="NCBI Taxonomy" id="1141098"/>
    <lineage>
        <taxon>Eukaryota</taxon>
        <taxon>Fungi</taxon>
        <taxon>Dikarya</taxon>
        <taxon>Ascomycota</taxon>
        <taxon>Pezizomycotina</taxon>
        <taxon>Sordariomycetes</taxon>
        <taxon>Xylariomycetidae</taxon>
        <taxon>Amphisphaeriales</taxon>
        <taxon>Pseudomassariaceae</taxon>
        <taxon>Pseudomassariella</taxon>
    </lineage>
</organism>
<evidence type="ECO:0000256" key="3">
    <source>
        <dbReference type="SAM" id="MobiDB-lite"/>
    </source>
</evidence>
<dbReference type="GeneID" id="63776570"/>
<dbReference type="Pfam" id="PF03152">
    <property type="entry name" value="UFD1_N1"/>
    <property type="match status" value="1"/>
</dbReference>
<dbReference type="Pfam" id="PF24842">
    <property type="entry name" value="UFD1_N2"/>
    <property type="match status" value="1"/>
</dbReference>
<evidence type="ECO:0000313" key="7">
    <source>
        <dbReference type="Proteomes" id="UP000193689"/>
    </source>
</evidence>
<dbReference type="STRING" id="1141098.A0A1Y2DZD3"/>
<sequence length="376" mass="41561">MYNMARAGMTRRPAMQRFDEYFRSYPLVMAPGAERPELNYGSKILLPVSSLDKISRLHVQWPLTMELVNGEKERHTHAGVLEFVAEEGRVYLPQWMMQTLHLEVGDMIQIKSTSLAPAKFVKLQAQAPNFVEISDPKAVLEKAFRNFATLTKGDVFNFEYNDEIYDMAVLEVKPESEKNGVSMIETDVEVDFATPLGYVEPERTKGSGTSTPRSTRGLPAGGLLHNQGTMAQSINYDALAPNSTTAAAGARAVSSHFLSEGHKLVAKKGSKAPTPKPSTPVAGKSSNTVPIPRRTTNGPLPLRLPPNKLFFGYEIKPVKTDADKEAEKENASRPHFMGQGQTLRSGAVKRKSDQEEKPKAPEKKPSEGRRLDGRKI</sequence>
<feature type="compositionally biased region" description="Basic and acidic residues" evidence="3">
    <location>
        <begin position="321"/>
        <end position="332"/>
    </location>
</feature>
<evidence type="ECO:0000313" key="6">
    <source>
        <dbReference type="EMBL" id="ORY64464.1"/>
    </source>
</evidence>
<dbReference type="GO" id="GO:0006511">
    <property type="term" value="P:ubiquitin-dependent protein catabolic process"/>
    <property type="evidence" value="ECO:0007669"/>
    <property type="project" value="InterPro"/>
</dbReference>
<feature type="region of interest" description="Disordered" evidence="3">
    <location>
        <begin position="321"/>
        <end position="376"/>
    </location>
</feature>
<dbReference type="FunCoup" id="A0A1Y2DZD3">
    <property type="interactions" value="1056"/>
</dbReference>
<feature type="domain" description="Ubiquitin fusion degradation protein UFD1 N-terminal subdomain 1" evidence="4">
    <location>
        <begin position="18"/>
        <end position="115"/>
    </location>
</feature>
<dbReference type="Gene3D" id="2.40.40.50">
    <property type="entry name" value="Ubiquitin fusion degradation protein UFD1, N-terminal domain"/>
    <property type="match status" value="1"/>
</dbReference>
<comment type="caution">
    <text evidence="6">The sequence shown here is derived from an EMBL/GenBank/DDBJ whole genome shotgun (WGS) entry which is preliminary data.</text>
</comment>
<protein>
    <submittedName>
        <fullName evidence="6">Ubiquitin fusion degradation protein</fullName>
    </submittedName>
</protein>
<dbReference type="AlphaFoldDB" id="A0A1Y2DZD3"/>
<dbReference type="InterPro" id="IPR055417">
    <property type="entry name" value="UFD1_N1"/>
</dbReference>
<dbReference type="Gene3D" id="3.10.330.10">
    <property type="match status" value="1"/>
</dbReference>
<feature type="domain" description="Ubiquitin fusion degradation protein UFD1 N-terminal subdomain 2" evidence="5">
    <location>
        <begin position="118"/>
        <end position="195"/>
    </location>
</feature>
<dbReference type="PANTHER" id="PTHR12555:SF13">
    <property type="entry name" value="UBIQUITIN RECOGNITION FACTOR IN ER-ASSOCIATED DEGRADATION PROTEIN 1"/>
    <property type="match status" value="1"/>
</dbReference>
<dbReference type="GO" id="GO:0031593">
    <property type="term" value="F:polyubiquitin modification-dependent protein binding"/>
    <property type="evidence" value="ECO:0007669"/>
    <property type="project" value="TreeGrafter"/>
</dbReference>
<keyword evidence="2" id="KW-0833">Ubl conjugation pathway</keyword>
<feature type="compositionally biased region" description="Basic and acidic residues" evidence="3">
    <location>
        <begin position="350"/>
        <end position="376"/>
    </location>
</feature>
<feature type="region of interest" description="Disordered" evidence="3">
    <location>
        <begin position="264"/>
        <end position="307"/>
    </location>
</feature>
<comment type="similarity">
    <text evidence="1">Belongs to the UFD1 family.</text>
</comment>
<dbReference type="InterPro" id="IPR042299">
    <property type="entry name" value="Ufd1-like_Nn"/>
</dbReference>
<dbReference type="Proteomes" id="UP000193689">
    <property type="component" value="Unassembled WGS sequence"/>
</dbReference>
<dbReference type="InParanoid" id="A0A1Y2DZD3"/>
<dbReference type="InterPro" id="IPR055418">
    <property type="entry name" value="UFD1_N2"/>
</dbReference>
<dbReference type="GO" id="GO:0034098">
    <property type="term" value="C:VCP-NPL4-UFD1 AAA ATPase complex"/>
    <property type="evidence" value="ECO:0007669"/>
    <property type="project" value="TreeGrafter"/>
</dbReference>
<feature type="compositionally biased region" description="Polar residues" evidence="3">
    <location>
        <begin position="284"/>
        <end position="298"/>
    </location>
</feature>
<accession>A0A1Y2DZD3</accession>
<reference evidence="6 7" key="1">
    <citation type="submission" date="2016-07" db="EMBL/GenBank/DDBJ databases">
        <title>Pervasive Adenine N6-methylation of Active Genes in Fungi.</title>
        <authorList>
            <consortium name="DOE Joint Genome Institute"/>
            <person name="Mondo S.J."/>
            <person name="Dannebaum R.O."/>
            <person name="Kuo R.C."/>
            <person name="Labutti K."/>
            <person name="Haridas S."/>
            <person name="Kuo A."/>
            <person name="Salamov A."/>
            <person name="Ahrendt S.R."/>
            <person name="Lipzen A."/>
            <person name="Sullivan W."/>
            <person name="Andreopoulos W.B."/>
            <person name="Clum A."/>
            <person name="Lindquist E."/>
            <person name="Daum C."/>
            <person name="Ramamoorthy G.K."/>
            <person name="Gryganskyi A."/>
            <person name="Culley D."/>
            <person name="Magnuson J.K."/>
            <person name="James T.Y."/>
            <person name="O'Malley M.A."/>
            <person name="Stajich J.E."/>
            <person name="Spatafora J.W."/>
            <person name="Visel A."/>
            <person name="Grigoriev I.V."/>
        </authorList>
    </citation>
    <scope>NUCLEOTIDE SEQUENCE [LARGE SCALE GENOMIC DNA]</scope>
    <source>
        <strain evidence="6 7">CBS 129021</strain>
    </source>
</reference>
<dbReference type="InterPro" id="IPR004854">
    <property type="entry name" value="Ufd1-like"/>
</dbReference>
<evidence type="ECO:0000256" key="2">
    <source>
        <dbReference type="ARBA" id="ARBA00022786"/>
    </source>
</evidence>
<dbReference type="GO" id="GO:0036503">
    <property type="term" value="P:ERAD pathway"/>
    <property type="evidence" value="ECO:0007669"/>
    <property type="project" value="TreeGrafter"/>
</dbReference>
<dbReference type="GO" id="GO:0032933">
    <property type="term" value="P:SREBP signaling pathway"/>
    <property type="evidence" value="ECO:0007669"/>
    <property type="project" value="EnsemblFungi"/>
</dbReference>
<dbReference type="OrthoDB" id="422728at2759"/>
<dbReference type="EMBL" id="MCFJ01000007">
    <property type="protein sequence ID" value="ORY64464.1"/>
    <property type="molecule type" value="Genomic_DNA"/>
</dbReference>
<keyword evidence="7" id="KW-1185">Reference proteome</keyword>
<dbReference type="RefSeq" id="XP_040715878.1">
    <property type="nucleotide sequence ID" value="XM_040860358.1"/>
</dbReference>
<gene>
    <name evidence="6" type="ORF">BCR38DRAFT_435177</name>
</gene>
<name>A0A1Y2DZD3_9PEZI</name>
<proteinExistence type="inferred from homology"/>
<evidence type="ECO:0000259" key="4">
    <source>
        <dbReference type="Pfam" id="PF03152"/>
    </source>
</evidence>